<keyword evidence="5 8" id="KW-0560">Oxidoreductase</keyword>
<accession>A0ABV7D8A9</accession>
<gene>
    <name evidence="12" type="primary">serA</name>
    <name evidence="12" type="ORF">ACFOKA_14290</name>
</gene>
<dbReference type="SUPFAM" id="SSF55021">
    <property type="entry name" value="ACT-like"/>
    <property type="match status" value="1"/>
</dbReference>
<dbReference type="SUPFAM" id="SSF143548">
    <property type="entry name" value="Serine metabolism enzymes domain"/>
    <property type="match status" value="1"/>
</dbReference>
<dbReference type="RefSeq" id="WP_194213170.1">
    <property type="nucleotide sequence ID" value="NZ_CP061205.1"/>
</dbReference>
<evidence type="ECO:0000313" key="12">
    <source>
        <dbReference type="EMBL" id="MFC3053081.1"/>
    </source>
</evidence>
<evidence type="ECO:0000256" key="5">
    <source>
        <dbReference type="ARBA" id="ARBA00023002"/>
    </source>
</evidence>
<comment type="caution">
    <text evidence="12">The sequence shown here is derived from an EMBL/GenBank/DDBJ whole genome shotgun (WGS) entry which is preliminary data.</text>
</comment>
<evidence type="ECO:0000313" key="13">
    <source>
        <dbReference type="Proteomes" id="UP001595444"/>
    </source>
</evidence>
<keyword evidence="6 8" id="KW-0520">NAD</keyword>
<protein>
    <recommendedName>
        <fullName evidence="4 8">D-3-phosphoglycerate dehydrogenase</fullName>
        <ecNumber evidence="3 8">1.1.1.95</ecNumber>
    </recommendedName>
</protein>
<evidence type="ECO:0000259" key="11">
    <source>
        <dbReference type="Pfam" id="PF19304"/>
    </source>
</evidence>
<dbReference type="GO" id="GO:0004617">
    <property type="term" value="F:phosphoglycerate dehydrogenase activity"/>
    <property type="evidence" value="ECO:0007669"/>
    <property type="project" value="UniProtKB-EC"/>
</dbReference>
<dbReference type="InterPro" id="IPR045865">
    <property type="entry name" value="ACT-like_dom_sf"/>
</dbReference>
<keyword evidence="8" id="KW-0028">Amino-acid biosynthesis</keyword>
<keyword evidence="8" id="KW-0718">Serine biosynthesis</keyword>
<dbReference type="NCBIfam" id="TIGR01327">
    <property type="entry name" value="PGDH"/>
    <property type="match status" value="1"/>
</dbReference>
<dbReference type="SUPFAM" id="SSF52283">
    <property type="entry name" value="Formate/glycerate dehydrogenase catalytic domain-like"/>
    <property type="match status" value="1"/>
</dbReference>
<dbReference type="CDD" id="cd04902">
    <property type="entry name" value="ACT_3PGDH-xct"/>
    <property type="match status" value="1"/>
</dbReference>
<feature type="domain" description="D-3-phosphoglycerate dehydrogenase ASB" evidence="11">
    <location>
        <begin position="323"/>
        <end position="440"/>
    </location>
</feature>
<dbReference type="InterPro" id="IPR006140">
    <property type="entry name" value="D-isomer_DH_NAD-bd"/>
</dbReference>
<dbReference type="EMBL" id="JBHRSL010000010">
    <property type="protein sequence ID" value="MFC3053081.1"/>
    <property type="molecule type" value="Genomic_DNA"/>
</dbReference>
<evidence type="ECO:0000256" key="3">
    <source>
        <dbReference type="ARBA" id="ARBA00013143"/>
    </source>
</evidence>
<comment type="catalytic activity">
    <reaction evidence="7 8">
        <text>(2R)-3-phosphoglycerate + NAD(+) = 3-phosphooxypyruvate + NADH + H(+)</text>
        <dbReference type="Rhea" id="RHEA:12641"/>
        <dbReference type="ChEBI" id="CHEBI:15378"/>
        <dbReference type="ChEBI" id="CHEBI:18110"/>
        <dbReference type="ChEBI" id="CHEBI:57540"/>
        <dbReference type="ChEBI" id="CHEBI:57945"/>
        <dbReference type="ChEBI" id="CHEBI:58272"/>
        <dbReference type="EC" id="1.1.1.95"/>
    </reaction>
</comment>
<feature type="domain" description="D-isomer specific 2-hydroxyacid dehydrogenase NAD-binding" evidence="10">
    <location>
        <begin position="106"/>
        <end position="280"/>
    </location>
</feature>
<evidence type="ECO:0000256" key="1">
    <source>
        <dbReference type="ARBA" id="ARBA00005216"/>
    </source>
</evidence>
<dbReference type="Gene3D" id="3.40.50.720">
    <property type="entry name" value="NAD(P)-binding Rossmann-like Domain"/>
    <property type="match status" value="2"/>
</dbReference>
<reference evidence="13" key="1">
    <citation type="journal article" date="2019" name="Int. J. Syst. Evol. Microbiol.">
        <title>The Global Catalogue of Microorganisms (GCM) 10K type strain sequencing project: providing services to taxonomists for standard genome sequencing and annotation.</title>
        <authorList>
            <consortium name="The Broad Institute Genomics Platform"/>
            <consortium name="The Broad Institute Genome Sequencing Center for Infectious Disease"/>
            <person name="Wu L."/>
            <person name="Ma J."/>
        </authorList>
    </citation>
    <scope>NUCLEOTIDE SEQUENCE [LARGE SCALE GENOMIC DNA]</scope>
    <source>
        <strain evidence="13">KCTC 62164</strain>
    </source>
</reference>
<evidence type="ECO:0000256" key="6">
    <source>
        <dbReference type="ARBA" id="ARBA00023027"/>
    </source>
</evidence>
<evidence type="ECO:0000256" key="2">
    <source>
        <dbReference type="ARBA" id="ARBA00005854"/>
    </source>
</evidence>
<dbReference type="InterPro" id="IPR036291">
    <property type="entry name" value="NAD(P)-bd_dom_sf"/>
</dbReference>
<dbReference type="InterPro" id="IPR045626">
    <property type="entry name" value="PGDH_ASB_dom"/>
</dbReference>
<dbReference type="SUPFAM" id="SSF51735">
    <property type="entry name" value="NAD(P)-binding Rossmann-fold domains"/>
    <property type="match status" value="1"/>
</dbReference>
<dbReference type="Pfam" id="PF00389">
    <property type="entry name" value="2-Hacid_dh"/>
    <property type="match status" value="1"/>
</dbReference>
<evidence type="ECO:0000256" key="7">
    <source>
        <dbReference type="ARBA" id="ARBA00048731"/>
    </source>
</evidence>
<comment type="pathway">
    <text evidence="1 8">Amino-acid biosynthesis; L-serine biosynthesis; L-serine from 3-phospho-D-glycerate: step 1/3.</text>
</comment>
<evidence type="ECO:0000256" key="4">
    <source>
        <dbReference type="ARBA" id="ARBA00021582"/>
    </source>
</evidence>
<feature type="domain" description="D-isomer specific 2-hydroxyacid dehydrogenase catalytic" evidence="9">
    <location>
        <begin position="4"/>
        <end position="312"/>
    </location>
</feature>
<dbReference type="EC" id="1.1.1.95" evidence="3 8"/>
<sequence length="525" mass="55609">MPKVLISDKMSPLAEKIFKERGVEVDVITGKTKEELAAMIGEYDGLAIRSSTKVTPAILEAAKNLKVIGRAGIGVDNVDVAAATNHGVVVMNTPFGNSITTAEHAIAMMMALVRDIPQANASTHAGKWEKSKFMGMEVTGKTLGLIGAGNIGSVVADRAMGLKMKVVAYDPFLSADRAADLGIKKVDLDELFKVADVITLHTPLTDQTRGIVGKKAFAQMKDGVRIVNCARGGLIDEAALLVALNSGKVAGAALDVFEVEPATENPLFGHDKVICTPHLGASTSEAQVNVALQVAEQMADFLLTGGVTNALNMPSLSAEDAPKLKPYMALAEQIGGFAGQITETSLKRVVIEYEGHVATLNTSPLTAVVLEGLLSPLMSSVNMVNAPIVAKERNIKITESKHDREGDYSTSIRLTVETERGERSIAGTLFANKAPRIIEIDGVRLEAELAPNMLYIINDDKPGFIGALGSLLGHNGVNIATFALGRRVEGQEAVALVAVDQPLQDIVLDQVAALAHVRLAKKLSF</sequence>
<dbReference type="CDD" id="cd12173">
    <property type="entry name" value="PGDH_4"/>
    <property type="match status" value="1"/>
</dbReference>
<proteinExistence type="inferred from homology"/>
<dbReference type="InterPro" id="IPR006139">
    <property type="entry name" value="D-isomer_2_OHA_DH_cat_dom"/>
</dbReference>
<name>A0ABV7D8A9_9PROT</name>
<dbReference type="PROSITE" id="PS00670">
    <property type="entry name" value="D_2_HYDROXYACID_DH_2"/>
    <property type="match status" value="1"/>
</dbReference>
<organism evidence="12 13">
    <name type="scientific">Kordiimonas pumila</name>
    <dbReference type="NCBI Taxonomy" id="2161677"/>
    <lineage>
        <taxon>Bacteria</taxon>
        <taxon>Pseudomonadati</taxon>
        <taxon>Pseudomonadota</taxon>
        <taxon>Alphaproteobacteria</taxon>
        <taxon>Kordiimonadales</taxon>
        <taxon>Kordiimonadaceae</taxon>
        <taxon>Kordiimonas</taxon>
    </lineage>
</organism>
<evidence type="ECO:0000259" key="10">
    <source>
        <dbReference type="Pfam" id="PF02826"/>
    </source>
</evidence>
<dbReference type="Pfam" id="PF02826">
    <property type="entry name" value="2-Hacid_dh_C"/>
    <property type="match status" value="1"/>
</dbReference>
<dbReference type="Gene3D" id="3.30.70.260">
    <property type="match status" value="1"/>
</dbReference>
<dbReference type="InterPro" id="IPR029753">
    <property type="entry name" value="D-isomer_DH_CS"/>
</dbReference>
<dbReference type="PROSITE" id="PS00671">
    <property type="entry name" value="D_2_HYDROXYACID_DH_3"/>
    <property type="match status" value="1"/>
</dbReference>
<dbReference type="PANTHER" id="PTHR42789">
    <property type="entry name" value="D-ISOMER SPECIFIC 2-HYDROXYACID DEHYDROGENASE FAMILY PROTEIN (AFU_ORTHOLOGUE AFUA_6G10090)"/>
    <property type="match status" value="1"/>
</dbReference>
<comment type="similarity">
    <text evidence="2 8">Belongs to the D-isomer specific 2-hydroxyacid dehydrogenase family.</text>
</comment>
<dbReference type="PANTHER" id="PTHR42789:SF1">
    <property type="entry name" value="D-ISOMER SPECIFIC 2-HYDROXYACID DEHYDROGENASE FAMILY PROTEIN (AFU_ORTHOLOGUE AFUA_6G10090)"/>
    <property type="match status" value="1"/>
</dbReference>
<dbReference type="Pfam" id="PF19304">
    <property type="entry name" value="PGDH_inter"/>
    <property type="match status" value="1"/>
</dbReference>
<dbReference type="InterPro" id="IPR006236">
    <property type="entry name" value="PGDH"/>
</dbReference>
<evidence type="ECO:0000259" key="9">
    <source>
        <dbReference type="Pfam" id="PF00389"/>
    </source>
</evidence>
<keyword evidence="13" id="KW-1185">Reference proteome</keyword>
<dbReference type="Gene3D" id="3.30.1330.90">
    <property type="entry name" value="D-3-phosphoglycerate dehydrogenase, domain 3"/>
    <property type="match status" value="1"/>
</dbReference>
<dbReference type="InterPro" id="IPR029009">
    <property type="entry name" value="ASB_dom_sf"/>
</dbReference>
<dbReference type="Proteomes" id="UP001595444">
    <property type="component" value="Unassembled WGS sequence"/>
</dbReference>
<dbReference type="InterPro" id="IPR050857">
    <property type="entry name" value="D-2-hydroxyacid_DH"/>
</dbReference>
<evidence type="ECO:0000256" key="8">
    <source>
        <dbReference type="RuleBase" id="RU363003"/>
    </source>
</evidence>